<evidence type="ECO:0000313" key="6">
    <source>
        <dbReference type="Proteomes" id="UP000799772"/>
    </source>
</evidence>
<dbReference type="InterPro" id="IPR000917">
    <property type="entry name" value="Sulfatase_N"/>
</dbReference>
<dbReference type="SUPFAM" id="SSF53649">
    <property type="entry name" value="Alkaline phosphatase-like"/>
    <property type="match status" value="1"/>
</dbReference>
<dbReference type="InterPro" id="IPR017850">
    <property type="entry name" value="Alkaline_phosphatase_core_sf"/>
</dbReference>
<sequence length="548" mass="62718">MESPRERNELANGHGYLPQAHVDAVKPNILYIMADQMAAPALKMHDPSSVIQTPNIDSLAQSGVVFNKAYCPSPLCAPSRFTMVTGQLPSKIRGYDNASQLSSDVPTFSHYLRRAGYETTLAGKMHFIGPDQLHGWENRLTPDIYPGDFGWAVNWDDPEKRLEWYHNMSSVLQAGPCVRSNQLDYDEDSMHKSTQYLYDYVRQPRDQQRPFALTVSLTHPHDPYAITEDLWDQYEDVDIPLPKISVKQSQQDSHSVRLMKCIDLWDNPMPEEAIKRARRAYYGACTYVDNQVGKLLKVLKDCKLDKNTVVIFSSDHGDMLGERNLWYKMNWFEMSARVPLIVRYPARFAPHRVNECVSTMDLLPTLVELVGEKVPTELPLDGKSFYGALLGEKAHDEVFGEYMGEGTISPVVMIRRGRYKYIASLVDAPQLYDMEDDPHEINNLAPSPENAFLAKMFADEVKAKWDLQRIHNDVLLQQRQRRVCWEALRQGKWEPWDYTPPNDGATKYIRSTLTLDELELKARYPPVNFQGRPIIVTHPRNQAGALGE</sequence>
<name>A0A9P4I711_9PEZI</name>
<keyword evidence="2" id="KW-0378">Hydrolase</keyword>
<feature type="domain" description="Sulfatase N-terminal" evidence="3">
    <location>
        <begin position="27"/>
        <end position="371"/>
    </location>
</feature>
<evidence type="ECO:0000259" key="3">
    <source>
        <dbReference type="Pfam" id="PF00884"/>
    </source>
</evidence>
<dbReference type="NCBIfam" id="TIGR03417">
    <property type="entry name" value="chol_sulfatase"/>
    <property type="match status" value="1"/>
</dbReference>
<dbReference type="Gene3D" id="3.40.720.10">
    <property type="entry name" value="Alkaline Phosphatase, subunit A"/>
    <property type="match status" value="1"/>
</dbReference>
<dbReference type="Proteomes" id="UP000799772">
    <property type="component" value="Unassembled WGS sequence"/>
</dbReference>
<dbReference type="GO" id="GO:0015024">
    <property type="term" value="F:glucuronate-2-sulfatase activity"/>
    <property type="evidence" value="ECO:0007669"/>
    <property type="project" value="TreeGrafter"/>
</dbReference>
<dbReference type="InterPro" id="IPR017785">
    <property type="entry name" value="Choline-sulfatase"/>
</dbReference>
<organism evidence="5 6">
    <name type="scientific">Rhizodiscina lignyota</name>
    <dbReference type="NCBI Taxonomy" id="1504668"/>
    <lineage>
        <taxon>Eukaryota</taxon>
        <taxon>Fungi</taxon>
        <taxon>Dikarya</taxon>
        <taxon>Ascomycota</taxon>
        <taxon>Pezizomycotina</taxon>
        <taxon>Dothideomycetes</taxon>
        <taxon>Pleosporomycetidae</taxon>
        <taxon>Aulographales</taxon>
        <taxon>Rhizodiscinaceae</taxon>
        <taxon>Rhizodiscina</taxon>
    </lineage>
</organism>
<dbReference type="PROSITE" id="PS00523">
    <property type="entry name" value="SULFATASE_1"/>
    <property type="match status" value="1"/>
</dbReference>
<dbReference type="InterPro" id="IPR025863">
    <property type="entry name" value="Choline_sulf_C_dom"/>
</dbReference>
<reference evidence="5" key="1">
    <citation type="journal article" date="2020" name="Stud. Mycol.">
        <title>101 Dothideomycetes genomes: a test case for predicting lifestyles and emergence of pathogens.</title>
        <authorList>
            <person name="Haridas S."/>
            <person name="Albert R."/>
            <person name="Binder M."/>
            <person name="Bloem J."/>
            <person name="Labutti K."/>
            <person name="Salamov A."/>
            <person name="Andreopoulos B."/>
            <person name="Baker S."/>
            <person name="Barry K."/>
            <person name="Bills G."/>
            <person name="Bluhm B."/>
            <person name="Cannon C."/>
            <person name="Castanera R."/>
            <person name="Culley D."/>
            <person name="Daum C."/>
            <person name="Ezra D."/>
            <person name="Gonzalez J."/>
            <person name="Henrissat B."/>
            <person name="Kuo A."/>
            <person name="Liang C."/>
            <person name="Lipzen A."/>
            <person name="Lutzoni F."/>
            <person name="Magnuson J."/>
            <person name="Mondo S."/>
            <person name="Nolan M."/>
            <person name="Ohm R."/>
            <person name="Pangilinan J."/>
            <person name="Park H.-J."/>
            <person name="Ramirez L."/>
            <person name="Alfaro M."/>
            <person name="Sun H."/>
            <person name="Tritt A."/>
            <person name="Yoshinaga Y."/>
            <person name="Zwiers L.-H."/>
            <person name="Turgeon B."/>
            <person name="Goodwin S."/>
            <person name="Spatafora J."/>
            <person name="Crous P."/>
            <person name="Grigoriev I."/>
        </authorList>
    </citation>
    <scope>NUCLEOTIDE SEQUENCE</scope>
    <source>
        <strain evidence="5">CBS 133067</strain>
    </source>
</reference>
<dbReference type="GO" id="GO:0004065">
    <property type="term" value="F:arylsulfatase activity"/>
    <property type="evidence" value="ECO:0007669"/>
    <property type="project" value="TreeGrafter"/>
</dbReference>
<dbReference type="OrthoDB" id="96314at2759"/>
<evidence type="ECO:0000256" key="1">
    <source>
        <dbReference type="ARBA" id="ARBA00008779"/>
    </source>
</evidence>
<dbReference type="PROSITE" id="PS00149">
    <property type="entry name" value="SULFATASE_2"/>
    <property type="match status" value="1"/>
</dbReference>
<dbReference type="Pfam" id="PF12411">
    <property type="entry name" value="Choline_sulf_C"/>
    <property type="match status" value="1"/>
</dbReference>
<evidence type="ECO:0000313" key="5">
    <source>
        <dbReference type="EMBL" id="KAF2094103.1"/>
    </source>
</evidence>
<dbReference type="CDD" id="cd16032">
    <property type="entry name" value="choline-sulfatase"/>
    <property type="match status" value="1"/>
</dbReference>
<keyword evidence="6" id="KW-1185">Reference proteome</keyword>
<dbReference type="PANTHER" id="PTHR46615">
    <property type="entry name" value="ARYLSULFATASE K"/>
    <property type="match status" value="1"/>
</dbReference>
<dbReference type="PANTHER" id="PTHR46615:SF1">
    <property type="entry name" value="ARYLSULFATASE K"/>
    <property type="match status" value="1"/>
</dbReference>
<comment type="caution">
    <text evidence="5">The sequence shown here is derived from an EMBL/GenBank/DDBJ whole genome shotgun (WGS) entry which is preliminary data.</text>
</comment>
<dbReference type="Pfam" id="PF00884">
    <property type="entry name" value="Sulfatase"/>
    <property type="match status" value="1"/>
</dbReference>
<evidence type="ECO:0000256" key="2">
    <source>
        <dbReference type="ARBA" id="ARBA00022801"/>
    </source>
</evidence>
<proteinExistence type="inferred from homology"/>
<dbReference type="InterPro" id="IPR024607">
    <property type="entry name" value="Sulfatase_CS"/>
</dbReference>
<evidence type="ECO:0000259" key="4">
    <source>
        <dbReference type="Pfam" id="PF12411"/>
    </source>
</evidence>
<comment type="similarity">
    <text evidence="1">Belongs to the sulfatase family.</text>
</comment>
<gene>
    <name evidence="5" type="ORF">NA57DRAFT_47039</name>
</gene>
<dbReference type="InterPro" id="IPR051849">
    <property type="entry name" value="GAG-degrading_sulfatase"/>
</dbReference>
<dbReference type="EMBL" id="ML978135">
    <property type="protein sequence ID" value="KAF2094103.1"/>
    <property type="molecule type" value="Genomic_DNA"/>
</dbReference>
<protein>
    <submittedName>
        <fullName evidence="5">Choline-sulfatase</fullName>
    </submittedName>
</protein>
<accession>A0A9P4I711</accession>
<feature type="domain" description="Choline sulfatase enzyme C-terminal" evidence="4">
    <location>
        <begin position="473"/>
        <end position="524"/>
    </location>
</feature>
<dbReference type="AlphaFoldDB" id="A0A9P4I711"/>
<dbReference type="FunFam" id="3.40.720.10:FF:000032">
    <property type="entry name" value="Choline sulfatase"/>
    <property type="match status" value="1"/>
</dbReference>